<dbReference type="PANTHER" id="PTHR43158:SF10">
    <property type="entry name" value="ABC TRANSPORTER ATP-BINDING PROTEIN YTRB"/>
    <property type="match status" value="1"/>
</dbReference>
<evidence type="ECO:0000313" key="5">
    <source>
        <dbReference type="Proteomes" id="UP000316213"/>
    </source>
</evidence>
<organism evidence="4 5">
    <name type="scientific">Neorhodopirellula pilleata</name>
    <dbReference type="NCBI Taxonomy" id="2714738"/>
    <lineage>
        <taxon>Bacteria</taxon>
        <taxon>Pseudomonadati</taxon>
        <taxon>Planctomycetota</taxon>
        <taxon>Planctomycetia</taxon>
        <taxon>Pirellulales</taxon>
        <taxon>Pirellulaceae</taxon>
        <taxon>Neorhodopirellula</taxon>
    </lineage>
</organism>
<dbReference type="EMBL" id="SJPM01000020">
    <property type="protein sequence ID" value="TWT89214.1"/>
    <property type="molecule type" value="Genomic_DNA"/>
</dbReference>
<proteinExistence type="predicted"/>
<evidence type="ECO:0000313" key="4">
    <source>
        <dbReference type="EMBL" id="TWT89214.1"/>
    </source>
</evidence>
<keyword evidence="1" id="KW-0547">Nucleotide-binding</keyword>
<dbReference type="SUPFAM" id="SSF52540">
    <property type="entry name" value="P-loop containing nucleoside triphosphate hydrolases"/>
    <property type="match status" value="1"/>
</dbReference>
<dbReference type="CDD" id="cd03230">
    <property type="entry name" value="ABC_DR_subfamily_A"/>
    <property type="match status" value="1"/>
</dbReference>
<reference evidence="4 5" key="1">
    <citation type="submission" date="2019-02" db="EMBL/GenBank/DDBJ databases">
        <title>Deep-cultivation of Planctomycetes and their phenomic and genomic characterization uncovers novel biology.</title>
        <authorList>
            <person name="Wiegand S."/>
            <person name="Jogler M."/>
            <person name="Boedeker C."/>
            <person name="Pinto D."/>
            <person name="Vollmers J."/>
            <person name="Rivas-Marin E."/>
            <person name="Kohn T."/>
            <person name="Peeters S.H."/>
            <person name="Heuer A."/>
            <person name="Rast P."/>
            <person name="Oberbeckmann S."/>
            <person name="Bunk B."/>
            <person name="Jeske O."/>
            <person name="Meyerdierks A."/>
            <person name="Storesund J.E."/>
            <person name="Kallscheuer N."/>
            <person name="Luecker S."/>
            <person name="Lage O.M."/>
            <person name="Pohl T."/>
            <person name="Merkel B.J."/>
            <person name="Hornburger P."/>
            <person name="Mueller R.-W."/>
            <person name="Bruemmer F."/>
            <person name="Labrenz M."/>
            <person name="Spormann A.M."/>
            <person name="Op Den Camp H."/>
            <person name="Overmann J."/>
            <person name="Amann R."/>
            <person name="Jetten M.S.M."/>
            <person name="Mascher T."/>
            <person name="Medema M.H."/>
            <person name="Devos D.P."/>
            <person name="Kaster A.-K."/>
            <person name="Ovreas L."/>
            <person name="Rohde M."/>
            <person name="Galperin M.Y."/>
            <person name="Jogler C."/>
        </authorList>
    </citation>
    <scope>NUCLEOTIDE SEQUENCE [LARGE SCALE GENOMIC DNA]</scope>
    <source>
        <strain evidence="4 5">Pla100</strain>
    </source>
</reference>
<dbReference type="Pfam" id="PF00005">
    <property type="entry name" value="ABC_tran"/>
    <property type="match status" value="1"/>
</dbReference>
<dbReference type="InterPro" id="IPR027417">
    <property type="entry name" value="P-loop_NTPase"/>
</dbReference>
<dbReference type="SMART" id="SM00382">
    <property type="entry name" value="AAA"/>
    <property type="match status" value="1"/>
</dbReference>
<keyword evidence="5" id="KW-1185">Reference proteome</keyword>
<dbReference type="Proteomes" id="UP000316213">
    <property type="component" value="Unassembled WGS sequence"/>
</dbReference>
<sequence>MSSELVTPNVIEVHGVSKRFRNCQALDQVDLLVPQGKVLALLGENGAGKTTLIRILTGFLKPDIGSAQLLGHDCGKDSVEIRRQIGYVSDSPALYEWMTASEIGWFTSAFYDDAFPDRYQQLIREFQVPIDTKISAMSKGQRAKVALALATAHDPKLLILDEPTSGLDPIVRRQFLESMVDRAAAGRTVLLSSHLINEVERVADVIAILHGGKIRLIQPLETLKHETRIVTATMDDAHVESPVPRGEIFSSTISGRQRRWVVGKLAENWRDDFTTEEGVRHCDAAVPTLEEIFIAVCGQPLEPSTEPNEVDEEAEMMT</sequence>
<dbReference type="AlphaFoldDB" id="A0A5C5ZP22"/>
<feature type="domain" description="ABC transporter" evidence="3">
    <location>
        <begin position="11"/>
        <end position="236"/>
    </location>
</feature>
<dbReference type="InterPro" id="IPR017871">
    <property type="entry name" value="ABC_transporter-like_CS"/>
</dbReference>
<keyword evidence="2 4" id="KW-0067">ATP-binding</keyword>
<evidence type="ECO:0000256" key="1">
    <source>
        <dbReference type="ARBA" id="ARBA00022741"/>
    </source>
</evidence>
<comment type="caution">
    <text evidence="4">The sequence shown here is derived from an EMBL/GenBank/DDBJ whole genome shotgun (WGS) entry which is preliminary data.</text>
</comment>
<dbReference type="PROSITE" id="PS50893">
    <property type="entry name" value="ABC_TRANSPORTER_2"/>
    <property type="match status" value="1"/>
</dbReference>
<dbReference type="InterPro" id="IPR003593">
    <property type="entry name" value="AAA+_ATPase"/>
</dbReference>
<accession>A0A5C5ZP22</accession>
<evidence type="ECO:0000259" key="3">
    <source>
        <dbReference type="PROSITE" id="PS50893"/>
    </source>
</evidence>
<dbReference type="PROSITE" id="PS00211">
    <property type="entry name" value="ABC_TRANSPORTER_1"/>
    <property type="match status" value="1"/>
</dbReference>
<dbReference type="RefSeq" id="WP_146581987.1">
    <property type="nucleotide sequence ID" value="NZ_SJPM01000020.1"/>
</dbReference>
<dbReference type="Gene3D" id="3.40.50.300">
    <property type="entry name" value="P-loop containing nucleotide triphosphate hydrolases"/>
    <property type="match status" value="1"/>
</dbReference>
<dbReference type="GO" id="GO:0016887">
    <property type="term" value="F:ATP hydrolysis activity"/>
    <property type="evidence" value="ECO:0007669"/>
    <property type="project" value="InterPro"/>
</dbReference>
<dbReference type="OrthoDB" id="9795548at2"/>
<dbReference type="GO" id="GO:0005524">
    <property type="term" value="F:ATP binding"/>
    <property type="evidence" value="ECO:0007669"/>
    <property type="project" value="UniProtKB-KW"/>
</dbReference>
<dbReference type="PANTHER" id="PTHR43158">
    <property type="entry name" value="SKFA PEPTIDE EXPORT ATP-BINDING PROTEIN SKFE"/>
    <property type="match status" value="1"/>
</dbReference>
<gene>
    <name evidence="4" type="primary">ecsA_2</name>
    <name evidence="4" type="ORF">Pla100_56820</name>
</gene>
<dbReference type="InterPro" id="IPR003439">
    <property type="entry name" value="ABC_transporter-like_ATP-bd"/>
</dbReference>
<name>A0A5C5ZP22_9BACT</name>
<evidence type="ECO:0000256" key="2">
    <source>
        <dbReference type="ARBA" id="ARBA00022840"/>
    </source>
</evidence>
<protein>
    <submittedName>
        <fullName evidence="4">ABC-type transporter ATP-binding protein EcsA</fullName>
    </submittedName>
</protein>